<keyword evidence="3" id="KW-0132">Cell division</keyword>
<evidence type="ECO:0000256" key="1">
    <source>
        <dbReference type="SAM" id="MobiDB-lite"/>
    </source>
</evidence>
<proteinExistence type="predicted"/>
<dbReference type="OrthoDB" id="7069135at2"/>
<dbReference type="GO" id="GO:0032153">
    <property type="term" value="C:cell division site"/>
    <property type="evidence" value="ECO:0007669"/>
    <property type="project" value="TreeGrafter"/>
</dbReference>
<feature type="compositionally biased region" description="Pro residues" evidence="1">
    <location>
        <begin position="100"/>
        <end position="134"/>
    </location>
</feature>
<dbReference type="InterPro" id="IPR052521">
    <property type="entry name" value="Cell_div_SPOR-domain"/>
</dbReference>
<dbReference type="AlphaFoldDB" id="A0A2P7RDV7"/>
<dbReference type="PANTHER" id="PTHR38687">
    <property type="entry name" value="CELL DIVISION PROTEIN DEDD-RELATED"/>
    <property type="match status" value="1"/>
</dbReference>
<keyword evidence="4" id="KW-1185">Reference proteome</keyword>
<name>A0A2P7RDV7_9GAMM</name>
<evidence type="ECO:0000313" key="4">
    <source>
        <dbReference type="Proteomes" id="UP000242181"/>
    </source>
</evidence>
<dbReference type="PANTHER" id="PTHR38687:SF1">
    <property type="entry name" value="CELL DIVISION PROTEIN DEDD"/>
    <property type="match status" value="1"/>
</dbReference>
<dbReference type="Proteomes" id="UP000242181">
    <property type="component" value="Unassembled WGS sequence"/>
</dbReference>
<dbReference type="GO" id="GO:0032506">
    <property type="term" value="P:cytokinetic process"/>
    <property type="evidence" value="ECO:0007669"/>
    <property type="project" value="TreeGrafter"/>
</dbReference>
<organism evidence="3 4">
    <name type="scientific">Zobellella taiwanensis</name>
    <dbReference type="NCBI Taxonomy" id="347535"/>
    <lineage>
        <taxon>Bacteria</taxon>
        <taxon>Pseudomonadati</taxon>
        <taxon>Pseudomonadota</taxon>
        <taxon>Gammaproteobacteria</taxon>
        <taxon>Aeromonadales</taxon>
        <taxon>Aeromonadaceae</taxon>
        <taxon>Zobellella</taxon>
    </lineage>
</organism>
<dbReference type="NCBIfam" id="NF008641">
    <property type="entry name" value="PRK11633.1"/>
    <property type="match status" value="1"/>
</dbReference>
<dbReference type="InterPro" id="IPR036680">
    <property type="entry name" value="SPOR-like_sf"/>
</dbReference>
<accession>A0A2P7RDV7</accession>
<dbReference type="RefSeq" id="WP_106451858.1">
    <property type="nucleotide sequence ID" value="NZ_PXYH01000001.1"/>
</dbReference>
<dbReference type="Pfam" id="PF05036">
    <property type="entry name" value="SPOR"/>
    <property type="match status" value="1"/>
</dbReference>
<dbReference type="PROSITE" id="PS51724">
    <property type="entry name" value="SPOR"/>
    <property type="match status" value="1"/>
</dbReference>
<reference evidence="3 4" key="1">
    <citation type="submission" date="2018-03" db="EMBL/GenBank/DDBJ databases">
        <title>The draft genome of Zobellella taiwanensis JCM 13381.</title>
        <authorList>
            <person name="Liu L."/>
            <person name="Li L."/>
            <person name="Wang T."/>
            <person name="Zhang X."/>
            <person name="Liang L."/>
        </authorList>
    </citation>
    <scope>NUCLEOTIDE SEQUENCE [LARGE SCALE GENOMIC DNA]</scope>
    <source>
        <strain evidence="3 4">JCM 13381</strain>
    </source>
</reference>
<dbReference type="Gene3D" id="3.30.70.1070">
    <property type="entry name" value="Sporulation related repeat"/>
    <property type="match status" value="1"/>
</dbReference>
<sequence>MATQFQHRLVGTVILVALGVIFLPDLLDGKQQPLPEEAVSIPLRPELEPARPPVEPPADPAEPAAPPVWTLEKVKEAPPVAPQPAPETALAQAASAPRAAPEPPPAPAPKPTPAPVPKPVPQPRPAPEIKPAPPLPAAGVVQAAPVVKPAEPQQGGYIVQLGAFRNADNVNALVQKLRAAGYRAQTTPSVPRQGELNRVWVGPDAKGRLEQQLGALERLTGLKGRVLPQ</sequence>
<gene>
    <name evidence="3" type="ORF">C7I36_00865</name>
</gene>
<dbReference type="InterPro" id="IPR007730">
    <property type="entry name" value="SPOR-like_dom"/>
</dbReference>
<dbReference type="EMBL" id="PXYH01000001">
    <property type="protein sequence ID" value="PSJ48405.1"/>
    <property type="molecule type" value="Genomic_DNA"/>
</dbReference>
<feature type="compositionally biased region" description="Pro residues" evidence="1">
    <location>
        <begin position="50"/>
        <end position="66"/>
    </location>
</feature>
<feature type="domain" description="SPOR" evidence="2">
    <location>
        <begin position="151"/>
        <end position="229"/>
    </location>
</feature>
<evidence type="ECO:0000313" key="3">
    <source>
        <dbReference type="EMBL" id="PSJ48405.1"/>
    </source>
</evidence>
<dbReference type="GO" id="GO:0030428">
    <property type="term" value="C:cell septum"/>
    <property type="evidence" value="ECO:0007669"/>
    <property type="project" value="TreeGrafter"/>
</dbReference>
<comment type="caution">
    <text evidence="3">The sequence shown here is derived from an EMBL/GenBank/DDBJ whole genome shotgun (WGS) entry which is preliminary data.</text>
</comment>
<keyword evidence="3" id="KW-0131">Cell cycle</keyword>
<evidence type="ECO:0000259" key="2">
    <source>
        <dbReference type="PROSITE" id="PS51724"/>
    </source>
</evidence>
<dbReference type="SUPFAM" id="SSF110997">
    <property type="entry name" value="Sporulation related repeat"/>
    <property type="match status" value="1"/>
</dbReference>
<feature type="compositionally biased region" description="Low complexity" evidence="1">
    <location>
        <begin position="86"/>
        <end position="99"/>
    </location>
</feature>
<protein>
    <submittedName>
        <fullName evidence="3">Cell division protein DedD</fullName>
    </submittedName>
</protein>
<dbReference type="GO" id="GO:0042834">
    <property type="term" value="F:peptidoglycan binding"/>
    <property type="evidence" value="ECO:0007669"/>
    <property type="project" value="InterPro"/>
</dbReference>
<feature type="region of interest" description="Disordered" evidence="1">
    <location>
        <begin position="41"/>
        <end position="134"/>
    </location>
</feature>